<reference evidence="1" key="1">
    <citation type="submission" date="2023-04" db="EMBL/GenBank/DDBJ databases">
        <title>Ambrosiozyma monospora NBRC 10751.</title>
        <authorList>
            <person name="Ichikawa N."/>
            <person name="Sato H."/>
            <person name="Tonouchi N."/>
        </authorList>
    </citation>
    <scope>NUCLEOTIDE SEQUENCE</scope>
    <source>
        <strain evidence="1">NBRC 10751</strain>
    </source>
</reference>
<dbReference type="EMBL" id="BSXS01006863">
    <property type="protein sequence ID" value="GME86416.1"/>
    <property type="molecule type" value="Genomic_DNA"/>
</dbReference>
<gene>
    <name evidence="1" type="ORF">Amon02_000797100</name>
</gene>
<comment type="caution">
    <text evidence="1">The sequence shown here is derived from an EMBL/GenBank/DDBJ whole genome shotgun (WGS) entry which is preliminary data.</text>
</comment>
<dbReference type="Proteomes" id="UP001165064">
    <property type="component" value="Unassembled WGS sequence"/>
</dbReference>
<evidence type="ECO:0000313" key="2">
    <source>
        <dbReference type="Proteomes" id="UP001165064"/>
    </source>
</evidence>
<keyword evidence="2" id="KW-1185">Reference proteome</keyword>
<evidence type="ECO:0000313" key="1">
    <source>
        <dbReference type="EMBL" id="GME86416.1"/>
    </source>
</evidence>
<proteinExistence type="predicted"/>
<accession>A0ACB5TD97</accession>
<sequence>MIPSQNINNNDIANQGESNTYNFITNNNSLTQYNHNNRNSPLGSPSLNRNRIPNLIPTQPPTQQKRHNSQSYVLNASTKRGAIFQNLNSNSNGSSPNHTNNLLTSTLTPNIQLNSGNPSTATLANLSTTASSQQQPLVNGKKLNITSLTPTSASQARQKATKTPTPSIPALEVPASPRSRAIAKVYETDMSVEGSSELNDVPHSRGANTVDNRPNSNSPESISDPKQQQSQQQRGIQRRQSTETVVSQPPPQQPQQQQSAQRAITEEEQILASNLQETYKAILRLELETQQGCAEVNQKLAENDLGVEVTPQLWVVYKKVVQLLDHYYDFLLYALSPSSVRAGKPLVNNYRILRRMWVYGIVSFLEVLKNVATIIPNLALKVGGLKN</sequence>
<protein>
    <submittedName>
        <fullName evidence="1">Unnamed protein product</fullName>
    </submittedName>
</protein>
<organism evidence="1 2">
    <name type="scientific">Ambrosiozyma monospora</name>
    <name type="common">Yeast</name>
    <name type="synonym">Endomycopsis monosporus</name>
    <dbReference type="NCBI Taxonomy" id="43982"/>
    <lineage>
        <taxon>Eukaryota</taxon>
        <taxon>Fungi</taxon>
        <taxon>Dikarya</taxon>
        <taxon>Ascomycota</taxon>
        <taxon>Saccharomycotina</taxon>
        <taxon>Pichiomycetes</taxon>
        <taxon>Pichiales</taxon>
        <taxon>Pichiaceae</taxon>
        <taxon>Ambrosiozyma</taxon>
    </lineage>
</organism>
<name>A0ACB5TD97_AMBMO</name>